<keyword evidence="5" id="KW-0862">Zinc</keyword>
<keyword evidence="6" id="KW-0539">Nucleus</keyword>
<comment type="subcellular location">
    <subcellularLocation>
        <location evidence="1">Nucleus</location>
        <location evidence="1">Nucleoplasm</location>
    </subcellularLocation>
</comment>
<evidence type="ECO:0000256" key="2">
    <source>
        <dbReference type="ARBA" id="ARBA00007497"/>
    </source>
</evidence>
<evidence type="ECO:0000313" key="10">
    <source>
        <dbReference type="Proteomes" id="UP000087171"/>
    </source>
</evidence>
<dbReference type="GeneID" id="101500938"/>
<feature type="region of interest" description="Disordered" evidence="8">
    <location>
        <begin position="379"/>
        <end position="473"/>
    </location>
</feature>
<feature type="compositionally biased region" description="Basic and acidic residues" evidence="8">
    <location>
        <begin position="503"/>
        <end position="532"/>
    </location>
</feature>
<dbReference type="PROSITE" id="PS50158">
    <property type="entry name" value="ZF_CCHC"/>
    <property type="match status" value="1"/>
</dbReference>
<feature type="region of interest" description="Disordered" evidence="8">
    <location>
        <begin position="254"/>
        <end position="286"/>
    </location>
</feature>
<sequence>MDEEEHMNEVLKNSVGISGSEAENKSDKNMEISDSLDEVKMVEKSSLLETSIVNTDLQLEVGLELTDTVSISEEEGVRGTVHDESLNGSIEIDRRGTKRARITVDDENQPSVHFIYKSLTRASKKKLEELLQQWSHWHAKHVSSSNDPSEVLESGEETFFPALCVGHETTSAVSFWMENQTVNDTNKYVIPIDGDSVPLYDRGYALGLTSSSNNADGGLEIIDDPSRCFNCGSYNHALRECPRPRDNVAVNNARKQLKSRRNQNSSSRHPTRYYQSSPAGKYDGLKPGALDDATRQLLGLGELDPPPWLNRMRELGYPPGYLDADDEDEPSGITIFTDKDMEEQEDGEIVGADSSQPKRKMSVEFPGINAPIPEKADERLWAARVGPPSSSDISKNWSQQRSSSYGSRGHHREQRTGDFRDDGPPGDPGHSSSQFSFQSRFGGGHVSPNSMAEWSSRRSPLYEEESPKPFSFHSLHYSNSERHFLPFERDSGGRHGNWSSGSMHDRDRDKDLSSRFNDRWSASEDRHYHSRR</sequence>
<feature type="domain" description="CCHC-type" evidence="9">
    <location>
        <begin position="227"/>
        <end position="243"/>
    </location>
</feature>
<evidence type="ECO:0000313" key="11">
    <source>
        <dbReference type="RefSeq" id="XP_004514436.1"/>
    </source>
</evidence>
<evidence type="ECO:0000256" key="1">
    <source>
        <dbReference type="ARBA" id="ARBA00004642"/>
    </source>
</evidence>
<feature type="region of interest" description="Disordered" evidence="8">
    <location>
        <begin position="1"/>
        <end position="32"/>
    </location>
</feature>
<dbReference type="GO" id="GO:0003723">
    <property type="term" value="F:RNA binding"/>
    <property type="evidence" value="ECO:0007669"/>
    <property type="project" value="TreeGrafter"/>
</dbReference>
<dbReference type="KEGG" id="cam:101500938"/>
<keyword evidence="4 7" id="KW-0863">Zinc-finger</keyword>
<dbReference type="RefSeq" id="XP_004514436.1">
    <property type="nucleotide sequence ID" value="XM_004514379.3"/>
</dbReference>
<feature type="compositionally biased region" description="Polar residues" evidence="8">
    <location>
        <begin position="262"/>
        <end position="278"/>
    </location>
</feature>
<evidence type="ECO:0000256" key="4">
    <source>
        <dbReference type="ARBA" id="ARBA00022771"/>
    </source>
</evidence>
<evidence type="ECO:0000259" key="9">
    <source>
        <dbReference type="PROSITE" id="PS50158"/>
    </source>
</evidence>
<keyword evidence="10" id="KW-1185">Reference proteome</keyword>
<dbReference type="InterPro" id="IPR006568">
    <property type="entry name" value="PSP_pro-rich"/>
</dbReference>
<feature type="region of interest" description="Disordered" evidence="8">
    <location>
        <begin position="485"/>
        <end position="532"/>
    </location>
</feature>
<dbReference type="SUPFAM" id="SSF57756">
    <property type="entry name" value="Retrovirus zinc finger-like domains"/>
    <property type="match status" value="1"/>
</dbReference>
<dbReference type="InterPro" id="IPR052115">
    <property type="entry name" value="NEXT_complex_subunit_ZCCHC8"/>
</dbReference>
<dbReference type="STRING" id="3827.A0A1S2Z3L6"/>
<dbReference type="InterPro" id="IPR001878">
    <property type="entry name" value="Znf_CCHC"/>
</dbReference>
<dbReference type="OrthoDB" id="8026949at2759"/>
<evidence type="ECO:0000256" key="8">
    <source>
        <dbReference type="SAM" id="MobiDB-lite"/>
    </source>
</evidence>
<evidence type="ECO:0000256" key="5">
    <source>
        <dbReference type="ARBA" id="ARBA00022833"/>
    </source>
</evidence>
<keyword evidence="3" id="KW-0479">Metal-binding</keyword>
<feature type="compositionally biased region" description="Low complexity" evidence="8">
    <location>
        <begin position="428"/>
        <end position="439"/>
    </location>
</feature>
<dbReference type="AlphaFoldDB" id="A0A1S2Z3L6"/>
<feature type="compositionally biased region" description="Polar residues" evidence="8">
    <location>
        <begin position="388"/>
        <end position="397"/>
    </location>
</feature>
<dbReference type="PANTHER" id="PTHR13316:SF0">
    <property type="entry name" value="ZINC FINGER CCHC DOMAIN-CONTAINING PROTEIN 8"/>
    <property type="match status" value="1"/>
</dbReference>
<accession>A0A1S2Z3L6</accession>
<dbReference type="eggNOG" id="KOG2673">
    <property type="taxonomic scope" value="Eukaryota"/>
</dbReference>
<feature type="compositionally biased region" description="Basic and acidic residues" evidence="8">
    <location>
        <begin position="414"/>
        <end position="423"/>
    </location>
</feature>
<dbReference type="PANTHER" id="PTHR13316">
    <property type="entry name" value="ZINC FINGER, CCHC DOMAIN CONTAINING 8"/>
    <property type="match status" value="1"/>
</dbReference>
<dbReference type="GO" id="GO:0008270">
    <property type="term" value="F:zinc ion binding"/>
    <property type="evidence" value="ECO:0007669"/>
    <property type="project" value="UniProtKB-KW"/>
</dbReference>
<dbReference type="SMART" id="SM00581">
    <property type="entry name" value="PSP"/>
    <property type="match status" value="1"/>
</dbReference>
<dbReference type="RefSeq" id="XP_004514437.1">
    <property type="nucleotide sequence ID" value="XM_004514380.3"/>
</dbReference>
<protein>
    <submittedName>
        <fullName evidence="11 12">Uncharacterized protein LOC101500938</fullName>
    </submittedName>
</protein>
<proteinExistence type="inferred from homology"/>
<reference evidence="11 12" key="1">
    <citation type="submission" date="2025-04" db="UniProtKB">
        <authorList>
            <consortium name="RefSeq"/>
        </authorList>
    </citation>
    <scope>IDENTIFICATION</scope>
    <source>
        <tissue evidence="11 12">Etiolated seedlings</tissue>
    </source>
</reference>
<dbReference type="GO" id="GO:0005654">
    <property type="term" value="C:nucleoplasm"/>
    <property type="evidence" value="ECO:0007669"/>
    <property type="project" value="UniProtKB-SubCell"/>
</dbReference>
<comment type="similarity">
    <text evidence="2">Belongs to the ZCCHC8 family.</text>
</comment>
<gene>
    <name evidence="11 12" type="primary">LOC101500938</name>
</gene>
<organism evidence="10 11">
    <name type="scientific">Cicer arietinum</name>
    <name type="common">Chickpea</name>
    <name type="synonym">Garbanzo</name>
    <dbReference type="NCBI Taxonomy" id="3827"/>
    <lineage>
        <taxon>Eukaryota</taxon>
        <taxon>Viridiplantae</taxon>
        <taxon>Streptophyta</taxon>
        <taxon>Embryophyta</taxon>
        <taxon>Tracheophyta</taxon>
        <taxon>Spermatophyta</taxon>
        <taxon>Magnoliopsida</taxon>
        <taxon>eudicotyledons</taxon>
        <taxon>Gunneridae</taxon>
        <taxon>Pentapetalae</taxon>
        <taxon>rosids</taxon>
        <taxon>fabids</taxon>
        <taxon>Fabales</taxon>
        <taxon>Fabaceae</taxon>
        <taxon>Papilionoideae</taxon>
        <taxon>50 kb inversion clade</taxon>
        <taxon>NPAAA clade</taxon>
        <taxon>Hologalegina</taxon>
        <taxon>IRL clade</taxon>
        <taxon>Cicereae</taxon>
        <taxon>Cicer</taxon>
    </lineage>
</organism>
<evidence type="ECO:0000256" key="6">
    <source>
        <dbReference type="ARBA" id="ARBA00023242"/>
    </source>
</evidence>
<dbReference type="InterPro" id="IPR036875">
    <property type="entry name" value="Znf_CCHC_sf"/>
</dbReference>
<dbReference type="Proteomes" id="UP000087171">
    <property type="component" value="Unplaced"/>
</dbReference>
<dbReference type="GO" id="GO:0071013">
    <property type="term" value="C:catalytic step 2 spliceosome"/>
    <property type="evidence" value="ECO:0007669"/>
    <property type="project" value="TreeGrafter"/>
</dbReference>
<name>A0A1S2Z3L6_CICAR</name>
<feature type="compositionally biased region" description="Low complexity" evidence="8">
    <location>
        <begin position="398"/>
        <end position="407"/>
    </location>
</feature>
<feature type="compositionally biased region" description="Basic and acidic residues" evidence="8">
    <location>
        <begin position="22"/>
        <end position="32"/>
    </location>
</feature>
<evidence type="ECO:0000256" key="3">
    <source>
        <dbReference type="ARBA" id="ARBA00022723"/>
    </source>
</evidence>
<dbReference type="PaxDb" id="3827-XP_004514436.1"/>
<evidence type="ECO:0000313" key="12">
    <source>
        <dbReference type="RefSeq" id="XP_004514437.1"/>
    </source>
</evidence>
<evidence type="ECO:0000256" key="7">
    <source>
        <dbReference type="PROSITE-ProRule" id="PRU00047"/>
    </source>
</evidence>
<dbReference type="Pfam" id="PF04046">
    <property type="entry name" value="PSP"/>
    <property type="match status" value="1"/>
</dbReference>